<evidence type="ECO:0000256" key="1">
    <source>
        <dbReference type="SAM" id="MobiDB-lite"/>
    </source>
</evidence>
<gene>
    <name evidence="2" type="ORF">VKT23_005268</name>
</gene>
<feature type="region of interest" description="Disordered" evidence="1">
    <location>
        <begin position="1"/>
        <end position="49"/>
    </location>
</feature>
<evidence type="ECO:0000313" key="3">
    <source>
        <dbReference type="Proteomes" id="UP001498398"/>
    </source>
</evidence>
<organism evidence="2 3">
    <name type="scientific">Marasmiellus scandens</name>
    <dbReference type="NCBI Taxonomy" id="2682957"/>
    <lineage>
        <taxon>Eukaryota</taxon>
        <taxon>Fungi</taxon>
        <taxon>Dikarya</taxon>
        <taxon>Basidiomycota</taxon>
        <taxon>Agaricomycotina</taxon>
        <taxon>Agaricomycetes</taxon>
        <taxon>Agaricomycetidae</taxon>
        <taxon>Agaricales</taxon>
        <taxon>Marasmiineae</taxon>
        <taxon>Omphalotaceae</taxon>
        <taxon>Marasmiellus</taxon>
    </lineage>
</organism>
<dbReference type="Proteomes" id="UP001498398">
    <property type="component" value="Unassembled WGS sequence"/>
</dbReference>
<dbReference type="EMBL" id="JBANRG010000006">
    <property type="protein sequence ID" value="KAK7465289.1"/>
    <property type="molecule type" value="Genomic_DNA"/>
</dbReference>
<comment type="caution">
    <text evidence="2">The sequence shown here is derived from an EMBL/GenBank/DDBJ whole genome shotgun (WGS) entry which is preliminary data.</text>
</comment>
<proteinExistence type="predicted"/>
<accession>A0ABR1JRS7</accession>
<keyword evidence="3" id="KW-1185">Reference proteome</keyword>
<name>A0ABR1JRS7_9AGAR</name>
<protein>
    <submittedName>
        <fullName evidence="2">Uncharacterized protein</fullName>
    </submittedName>
</protein>
<reference evidence="2 3" key="1">
    <citation type="submission" date="2024-01" db="EMBL/GenBank/DDBJ databases">
        <title>A draft genome for the cacao thread blight pathogen Marasmiellus scandens.</title>
        <authorList>
            <person name="Baruah I.K."/>
            <person name="Leung J."/>
            <person name="Bukari Y."/>
            <person name="Amoako-Attah I."/>
            <person name="Meinhardt L.W."/>
            <person name="Bailey B.A."/>
            <person name="Cohen S.P."/>
        </authorList>
    </citation>
    <scope>NUCLEOTIDE SEQUENCE [LARGE SCALE GENOMIC DNA]</scope>
    <source>
        <strain evidence="2 3">GH-19</strain>
    </source>
</reference>
<sequence>MSNFGAAQAQRFPEKLTGANYRYKGADPKSTTVDDGSTRKHGRQNSKKHQLALELIGTLRNTVSSRPGPMNNTALRSKATSPSGITLDMLFGEMKKMADVSMT</sequence>
<feature type="compositionally biased region" description="Basic residues" evidence="1">
    <location>
        <begin position="39"/>
        <end position="49"/>
    </location>
</feature>
<evidence type="ECO:0000313" key="2">
    <source>
        <dbReference type="EMBL" id="KAK7465289.1"/>
    </source>
</evidence>